<evidence type="ECO:0000256" key="5">
    <source>
        <dbReference type="SAM" id="Coils"/>
    </source>
</evidence>
<evidence type="ECO:0000259" key="7">
    <source>
        <dbReference type="PROSITE" id="PS51718"/>
    </source>
</evidence>
<dbReference type="FunFam" id="3.40.50.300:FF:000621">
    <property type="entry name" value="Interferon-induced GTP-binding protein Mx1"/>
    <property type="match status" value="1"/>
</dbReference>
<evidence type="ECO:0000256" key="3">
    <source>
        <dbReference type="ARBA" id="ARBA00022741"/>
    </source>
</evidence>
<dbReference type="GO" id="GO:0098793">
    <property type="term" value="C:presynapse"/>
    <property type="evidence" value="ECO:0007669"/>
    <property type="project" value="GOC"/>
</dbReference>
<evidence type="ECO:0000256" key="1">
    <source>
        <dbReference type="ARBA" id="ARBA00004496"/>
    </source>
</evidence>
<proteinExistence type="predicted"/>
<dbReference type="InterPro" id="IPR000375">
    <property type="entry name" value="Dynamin_stalk"/>
</dbReference>
<dbReference type="GO" id="GO:0051607">
    <property type="term" value="P:defense response to virus"/>
    <property type="evidence" value="ECO:0007669"/>
    <property type="project" value="TreeGrafter"/>
</dbReference>
<reference evidence="8" key="1">
    <citation type="submission" date="2020-07" db="EMBL/GenBank/DDBJ databases">
        <title>Clarias magur genome sequencing, assembly and annotation.</title>
        <authorList>
            <person name="Kushwaha B."/>
            <person name="Kumar R."/>
            <person name="Das P."/>
            <person name="Joshi C.G."/>
            <person name="Kumar D."/>
            <person name="Nagpure N.S."/>
            <person name="Pandey M."/>
            <person name="Agarwal S."/>
            <person name="Srivastava S."/>
            <person name="Singh M."/>
            <person name="Sahoo L."/>
            <person name="Jayasankar P."/>
            <person name="Meher P.K."/>
            <person name="Koringa P.G."/>
            <person name="Iquebal M.A."/>
            <person name="Das S.P."/>
            <person name="Bit A."/>
            <person name="Patnaik S."/>
            <person name="Patel N."/>
            <person name="Shah T.M."/>
            <person name="Hinsu A."/>
            <person name="Jena J.K."/>
        </authorList>
    </citation>
    <scope>NUCLEOTIDE SEQUENCE</scope>
    <source>
        <strain evidence="8">CIFAMagur01</strain>
        <tissue evidence="8">Testis</tissue>
    </source>
</reference>
<dbReference type="InterPro" id="IPR020850">
    <property type="entry name" value="GED_dom"/>
</dbReference>
<protein>
    <submittedName>
        <fullName evidence="8">Interferon-induced GTP-binding protein Mx1</fullName>
    </submittedName>
</protein>
<dbReference type="GO" id="GO:0005634">
    <property type="term" value="C:nucleus"/>
    <property type="evidence" value="ECO:0007669"/>
    <property type="project" value="TreeGrafter"/>
</dbReference>
<dbReference type="SMART" id="SM00053">
    <property type="entry name" value="DYNc"/>
    <property type="match status" value="1"/>
</dbReference>
<comment type="caution">
    <text evidence="8">The sequence shown here is derived from an EMBL/GenBank/DDBJ whole genome shotgun (WGS) entry which is preliminary data.</text>
</comment>
<dbReference type="FunFam" id="1.20.120.1240:FF:000007">
    <property type="entry name" value="Interferon-induced GTP-binding protein Mx1"/>
    <property type="match status" value="1"/>
</dbReference>
<dbReference type="PANTHER" id="PTHR11566">
    <property type="entry name" value="DYNAMIN"/>
    <property type="match status" value="1"/>
</dbReference>
<dbReference type="InterPro" id="IPR030381">
    <property type="entry name" value="G_DYNAMIN_dom"/>
</dbReference>
<name>A0A8J4X9L5_CLAMG</name>
<evidence type="ECO:0000313" key="8">
    <source>
        <dbReference type="EMBL" id="KAF5889620.1"/>
    </source>
</evidence>
<dbReference type="Proteomes" id="UP000727407">
    <property type="component" value="Unassembled WGS sequence"/>
</dbReference>
<dbReference type="Gene3D" id="1.20.120.1240">
    <property type="entry name" value="Dynamin, middle domain"/>
    <property type="match status" value="1"/>
</dbReference>
<dbReference type="PANTHER" id="PTHR11566:SF225">
    <property type="entry name" value="INTERFERON-INDUCED GTP-BINDING PROTEIN MX-RELATED"/>
    <property type="match status" value="1"/>
</dbReference>
<dbReference type="OrthoDB" id="5061070at2759"/>
<keyword evidence="3" id="KW-0547">Nucleotide-binding</keyword>
<dbReference type="AlphaFoldDB" id="A0A8J4X9L5"/>
<dbReference type="GO" id="GO:0031623">
    <property type="term" value="P:receptor internalization"/>
    <property type="evidence" value="ECO:0007669"/>
    <property type="project" value="TreeGrafter"/>
</dbReference>
<feature type="domain" description="Dynamin-type G" evidence="7">
    <location>
        <begin position="31"/>
        <end position="302"/>
    </location>
</feature>
<dbReference type="GO" id="GO:0005737">
    <property type="term" value="C:cytoplasm"/>
    <property type="evidence" value="ECO:0007669"/>
    <property type="project" value="UniProtKB-SubCell"/>
</dbReference>
<dbReference type="Pfam" id="PF01031">
    <property type="entry name" value="Dynamin_M"/>
    <property type="match status" value="1"/>
</dbReference>
<organism evidence="8 9">
    <name type="scientific">Clarias magur</name>
    <name type="common">Asian catfish</name>
    <name type="synonym">Macropteronotus magur</name>
    <dbReference type="NCBI Taxonomy" id="1594786"/>
    <lineage>
        <taxon>Eukaryota</taxon>
        <taxon>Metazoa</taxon>
        <taxon>Chordata</taxon>
        <taxon>Craniata</taxon>
        <taxon>Vertebrata</taxon>
        <taxon>Euteleostomi</taxon>
        <taxon>Actinopterygii</taxon>
        <taxon>Neopterygii</taxon>
        <taxon>Teleostei</taxon>
        <taxon>Ostariophysi</taxon>
        <taxon>Siluriformes</taxon>
        <taxon>Clariidae</taxon>
        <taxon>Clarias</taxon>
    </lineage>
</organism>
<evidence type="ECO:0000256" key="2">
    <source>
        <dbReference type="ARBA" id="ARBA00022490"/>
    </source>
</evidence>
<dbReference type="InterPro" id="IPR003130">
    <property type="entry name" value="GED"/>
</dbReference>
<dbReference type="PROSITE" id="PS51388">
    <property type="entry name" value="GED"/>
    <property type="match status" value="1"/>
</dbReference>
<keyword evidence="2" id="KW-0963">Cytoplasm</keyword>
<keyword evidence="5" id="KW-0175">Coiled coil</keyword>
<dbReference type="GO" id="GO:0005874">
    <property type="term" value="C:microtubule"/>
    <property type="evidence" value="ECO:0007669"/>
    <property type="project" value="TreeGrafter"/>
</dbReference>
<dbReference type="SMART" id="SM00302">
    <property type="entry name" value="GED"/>
    <property type="match status" value="1"/>
</dbReference>
<gene>
    <name evidence="8" type="primary">mxII</name>
    <name evidence="8" type="ORF">DAT39_020683</name>
</gene>
<dbReference type="PRINTS" id="PR00195">
    <property type="entry name" value="DYNAMIN"/>
</dbReference>
<dbReference type="InterPro" id="IPR001401">
    <property type="entry name" value="Dynamin_GTPase"/>
</dbReference>
<dbReference type="Pfam" id="PF02212">
    <property type="entry name" value="GED"/>
    <property type="match status" value="1"/>
</dbReference>
<evidence type="ECO:0000256" key="4">
    <source>
        <dbReference type="ARBA" id="ARBA00023134"/>
    </source>
</evidence>
<feature type="domain" description="GED" evidence="6">
    <location>
        <begin position="539"/>
        <end position="628"/>
    </location>
</feature>
<dbReference type="Gene3D" id="3.40.50.300">
    <property type="entry name" value="P-loop containing nucleotide triphosphate hydrolases"/>
    <property type="match status" value="1"/>
</dbReference>
<evidence type="ECO:0000259" key="6">
    <source>
        <dbReference type="PROSITE" id="PS51388"/>
    </source>
</evidence>
<sequence>MSAMLNEKYEMNVRPCIDLIDSLRALGVEKDLELPAIAVIGDQGSGKSSVLKALSGVPLPHGTGVVTRCPLELKMKKSQNEGWHGKIRYKDIEEEINNAEDVDKTIRKAQNVIAGAVDLSHELIRLEITSPNVPDLTLIDLPGIARVPMQGQAENIGEQSKNLIRKFINNQATIILVVVPCNVNIATSEALKMAKEADPCGERTLGILTKPDLVDRGMEETVMSFINNEIISLKKGYMIVKCQGQQDITENIPLHEAVMMEKDFFMNHPQFRTLYSEGKATIPYLAEKLTRKLVHHIEQSLPQIENQIKSELAETQHVLDRYGEGPPTDEPERMNFLTDKITTFIQDAISLTTGEELKSVRHVNIFSSLRKQFAEWKTELDISGMKFNKVIDQELQLYEEKYRGRELPGFLNYKTFEMILRTQIKQLEEPALEMMKEISDRIMEEFIQLAEVNFLKFPNLLKIATSTITDIKKKKECEAESMLRTQFKMELMIYTQDSIYSDILRMVKEKVEEKERQENGVASSHTCGLYKQSDIEGTMEELTHHLKSYYNIASRRLADQVPLVIRYMVLQESATQLQREMIQLTRDEEVDSLLEEIRDINIKREKLKKHQNNLKEALKEVIQSRLSV</sequence>
<comment type="subcellular location">
    <subcellularLocation>
        <location evidence="1">Cytoplasm</location>
    </subcellularLocation>
</comment>
<dbReference type="GO" id="GO:0005525">
    <property type="term" value="F:GTP binding"/>
    <property type="evidence" value="ECO:0007669"/>
    <property type="project" value="UniProtKB-KW"/>
</dbReference>
<dbReference type="SUPFAM" id="SSF52540">
    <property type="entry name" value="P-loop containing nucleoside triphosphate hydrolases"/>
    <property type="match status" value="1"/>
</dbReference>
<dbReference type="CDD" id="cd08771">
    <property type="entry name" value="DLP_1"/>
    <property type="match status" value="1"/>
</dbReference>
<dbReference type="GO" id="GO:0005886">
    <property type="term" value="C:plasma membrane"/>
    <property type="evidence" value="ECO:0007669"/>
    <property type="project" value="TreeGrafter"/>
</dbReference>
<feature type="coiled-coil region" evidence="5">
    <location>
        <begin position="567"/>
        <end position="627"/>
    </location>
</feature>
<accession>A0A8J4X9L5</accession>
<dbReference type="GO" id="GO:0016185">
    <property type="term" value="P:synaptic vesicle budding from presynaptic endocytic zone membrane"/>
    <property type="evidence" value="ECO:0007669"/>
    <property type="project" value="TreeGrafter"/>
</dbReference>
<dbReference type="InterPro" id="IPR022812">
    <property type="entry name" value="Dynamin"/>
</dbReference>
<dbReference type="PROSITE" id="PS51718">
    <property type="entry name" value="G_DYNAMIN_2"/>
    <property type="match status" value="1"/>
</dbReference>
<dbReference type="InterPro" id="IPR045063">
    <property type="entry name" value="Dynamin_N"/>
</dbReference>
<evidence type="ECO:0000313" key="9">
    <source>
        <dbReference type="Proteomes" id="UP000727407"/>
    </source>
</evidence>
<keyword evidence="4" id="KW-0342">GTP-binding</keyword>
<dbReference type="GO" id="GO:0008017">
    <property type="term" value="F:microtubule binding"/>
    <property type="evidence" value="ECO:0007669"/>
    <property type="project" value="TreeGrafter"/>
</dbReference>
<dbReference type="InterPro" id="IPR027417">
    <property type="entry name" value="P-loop_NTPase"/>
</dbReference>
<dbReference type="GO" id="GO:0003924">
    <property type="term" value="F:GTPase activity"/>
    <property type="evidence" value="ECO:0007669"/>
    <property type="project" value="InterPro"/>
</dbReference>
<dbReference type="EMBL" id="QNUK01000789">
    <property type="protein sequence ID" value="KAF5889620.1"/>
    <property type="molecule type" value="Genomic_DNA"/>
</dbReference>
<keyword evidence="9" id="KW-1185">Reference proteome</keyword>
<dbReference type="Pfam" id="PF00350">
    <property type="entry name" value="Dynamin_N"/>
    <property type="match status" value="1"/>
</dbReference>